<evidence type="ECO:0000313" key="2">
    <source>
        <dbReference type="Proteomes" id="UP000266861"/>
    </source>
</evidence>
<dbReference type="AlphaFoldDB" id="A0A397J645"/>
<dbReference type="Proteomes" id="UP000266861">
    <property type="component" value="Unassembled WGS sequence"/>
</dbReference>
<evidence type="ECO:0000313" key="1">
    <source>
        <dbReference type="EMBL" id="RHZ80523.1"/>
    </source>
</evidence>
<dbReference type="OrthoDB" id="6149706at2759"/>
<reference evidence="1 2" key="1">
    <citation type="submission" date="2018-08" db="EMBL/GenBank/DDBJ databases">
        <title>Genome and evolution of the arbuscular mycorrhizal fungus Diversispora epigaea (formerly Glomus versiforme) and its bacterial endosymbionts.</title>
        <authorList>
            <person name="Sun X."/>
            <person name="Fei Z."/>
            <person name="Harrison M."/>
        </authorList>
    </citation>
    <scope>NUCLEOTIDE SEQUENCE [LARGE SCALE GENOMIC DNA]</scope>
    <source>
        <strain evidence="1 2">IT104</strain>
    </source>
</reference>
<sequence length="408" mass="48285">MGDQHGELSLNKISIVNKILYRIVTTKVIIGLIVLPKENSICLYPGTENHESLTIAHKQIIEELTILHNNGFKDNNNIHWKVEFWFTADWKYMALILGINGPTSNYFCLWCECHKNERWDMNKNWLNVKNTKGKIRTSLLPFLTIKYCVPDELHLMLRIVDVLLELFFMELMRDPLAFDKIQLHETMSTREKIEFKMYEIGVTSFKFIPPEKKTKCAKWNWCTLMGPSKLKIIEKFPLSTFINGQRGKDIEKLWRDFYNLYCTIKSVNLTTESIAQFSYDAHRWVQEFARPLKKMTNGQIIQEGLYQRTDVSPYMHVFAFHVPLFMRELHQQNLYLKWFTTSSVEKKNHEHVRLFFGRTTMDGGIEKNKQSATYQICNFENRQIYFRINKTPTTYSEKVLTISDKVDN</sequence>
<organism evidence="1 2">
    <name type="scientific">Diversispora epigaea</name>
    <dbReference type="NCBI Taxonomy" id="1348612"/>
    <lineage>
        <taxon>Eukaryota</taxon>
        <taxon>Fungi</taxon>
        <taxon>Fungi incertae sedis</taxon>
        <taxon>Mucoromycota</taxon>
        <taxon>Glomeromycotina</taxon>
        <taxon>Glomeromycetes</taxon>
        <taxon>Diversisporales</taxon>
        <taxon>Diversisporaceae</taxon>
        <taxon>Diversispora</taxon>
    </lineage>
</organism>
<dbReference type="EMBL" id="PQFF01000125">
    <property type="protein sequence ID" value="RHZ80523.1"/>
    <property type="molecule type" value="Genomic_DNA"/>
</dbReference>
<protein>
    <submittedName>
        <fullName evidence="1">Uncharacterized protein</fullName>
    </submittedName>
</protein>
<accession>A0A397J645</accession>
<name>A0A397J645_9GLOM</name>
<proteinExistence type="predicted"/>
<comment type="caution">
    <text evidence="1">The sequence shown here is derived from an EMBL/GenBank/DDBJ whole genome shotgun (WGS) entry which is preliminary data.</text>
</comment>
<dbReference type="PANTHER" id="PTHR31424:SF5">
    <property type="entry name" value="APPLE DOMAIN-CONTAINING PROTEIN"/>
    <property type="match status" value="1"/>
</dbReference>
<dbReference type="PANTHER" id="PTHR31424">
    <property type="entry name" value="PROTEIN CBG23806"/>
    <property type="match status" value="1"/>
</dbReference>
<keyword evidence="2" id="KW-1185">Reference proteome</keyword>
<gene>
    <name evidence="1" type="ORF">Glove_134g227</name>
</gene>